<feature type="domain" description="Helix-turn-helix" evidence="1">
    <location>
        <begin position="41"/>
        <end position="92"/>
    </location>
</feature>
<name>A0A6C0GSR4_9BACT</name>
<protein>
    <submittedName>
        <fullName evidence="2">Helix-turn-helix domain-containing protein</fullName>
    </submittedName>
</protein>
<dbReference type="InterPro" id="IPR041657">
    <property type="entry name" value="HTH_17"/>
</dbReference>
<reference evidence="2 3" key="1">
    <citation type="submission" date="2020-01" db="EMBL/GenBank/DDBJ databases">
        <authorList>
            <person name="Kim M.K."/>
        </authorList>
    </citation>
    <scope>NUCLEOTIDE SEQUENCE [LARGE SCALE GENOMIC DNA]</scope>
    <source>
        <strain evidence="2 3">172606-1</strain>
    </source>
</reference>
<accession>A0A6C0GSR4</accession>
<evidence type="ECO:0000313" key="3">
    <source>
        <dbReference type="Proteomes" id="UP000480178"/>
    </source>
</evidence>
<dbReference type="KEGG" id="rhoz:GXP67_33300"/>
<keyword evidence="3" id="KW-1185">Reference proteome</keyword>
<dbReference type="RefSeq" id="WP_162447125.1">
    <property type="nucleotide sequence ID" value="NZ_CP048222.1"/>
</dbReference>
<organism evidence="2 3">
    <name type="scientific">Rhodocytophaga rosea</name>
    <dbReference type="NCBI Taxonomy" id="2704465"/>
    <lineage>
        <taxon>Bacteria</taxon>
        <taxon>Pseudomonadati</taxon>
        <taxon>Bacteroidota</taxon>
        <taxon>Cytophagia</taxon>
        <taxon>Cytophagales</taxon>
        <taxon>Rhodocytophagaceae</taxon>
        <taxon>Rhodocytophaga</taxon>
    </lineage>
</organism>
<dbReference type="EMBL" id="CP048222">
    <property type="protein sequence ID" value="QHT71185.1"/>
    <property type="molecule type" value="Genomic_DNA"/>
</dbReference>
<sequence>MENVLFTQLSIPEIRLIFRQELENFYTSKKPDLSQLNSDQWFDLTELCEYLPDKPVKATVYGWVHSSVIPFHKRAKKLFFLKSEIDQWLKSGRRKTLVETANEAENYLSNCKK</sequence>
<proteinExistence type="predicted"/>
<evidence type="ECO:0000259" key="1">
    <source>
        <dbReference type="Pfam" id="PF12728"/>
    </source>
</evidence>
<dbReference type="Proteomes" id="UP000480178">
    <property type="component" value="Chromosome"/>
</dbReference>
<dbReference type="Pfam" id="PF12728">
    <property type="entry name" value="HTH_17"/>
    <property type="match status" value="1"/>
</dbReference>
<dbReference type="AlphaFoldDB" id="A0A6C0GSR4"/>
<evidence type="ECO:0000313" key="2">
    <source>
        <dbReference type="EMBL" id="QHT71185.1"/>
    </source>
</evidence>
<gene>
    <name evidence="2" type="ORF">GXP67_33300</name>
</gene>